<evidence type="ECO:0000256" key="1">
    <source>
        <dbReference type="SAM" id="MobiDB-lite"/>
    </source>
</evidence>
<keyword evidence="4" id="KW-1185">Reference proteome</keyword>
<dbReference type="InterPro" id="IPR000182">
    <property type="entry name" value="GNAT_dom"/>
</dbReference>
<dbReference type="CDD" id="cd04301">
    <property type="entry name" value="NAT_SF"/>
    <property type="match status" value="1"/>
</dbReference>
<dbReference type="EMBL" id="BMLB01000006">
    <property type="protein sequence ID" value="GGK77582.1"/>
    <property type="molecule type" value="Genomic_DNA"/>
</dbReference>
<sequence length="187" mass="21043">MRRRASTGSIVMPRRYAVAGPHARRPWAEREGARPRHTLAGMPPDVRAARMRDLDPLTLYALLRLRTDVFVVEQECPYPELDGRDAEPDTEHLWVEVDGAPVATLRLLRGGEGAAYRIGRVATHREHRGHGYAAALVTEALRRAGGTPVEIDAQTYLEGWYARFGFRRSGPDFLEDGIPHLPMRREA</sequence>
<accession>A0ABQ2FAG9</accession>
<feature type="domain" description="N-acetyltransferase" evidence="2">
    <location>
        <begin position="49"/>
        <end position="187"/>
    </location>
</feature>
<dbReference type="Pfam" id="PF13673">
    <property type="entry name" value="Acetyltransf_10"/>
    <property type="match status" value="1"/>
</dbReference>
<evidence type="ECO:0000313" key="3">
    <source>
        <dbReference type="EMBL" id="GGK77582.1"/>
    </source>
</evidence>
<dbReference type="SUPFAM" id="SSF55729">
    <property type="entry name" value="Acyl-CoA N-acyltransferases (Nat)"/>
    <property type="match status" value="1"/>
</dbReference>
<dbReference type="Gene3D" id="3.40.630.30">
    <property type="match status" value="1"/>
</dbReference>
<dbReference type="Proteomes" id="UP000662111">
    <property type="component" value="Unassembled WGS sequence"/>
</dbReference>
<dbReference type="PROSITE" id="PS51186">
    <property type="entry name" value="GNAT"/>
    <property type="match status" value="1"/>
</dbReference>
<organism evidence="3 4">
    <name type="scientific">Ornithinimicrobium pekingense</name>
    <dbReference type="NCBI Taxonomy" id="384677"/>
    <lineage>
        <taxon>Bacteria</taxon>
        <taxon>Bacillati</taxon>
        <taxon>Actinomycetota</taxon>
        <taxon>Actinomycetes</taxon>
        <taxon>Micrococcales</taxon>
        <taxon>Ornithinimicrobiaceae</taxon>
        <taxon>Ornithinimicrobium</taxon>
    </lineage>
</organism>
<evidence type="ECO:0000313" key="4">
    <source>
        <dbReference type="Proteomes" id="UP000662111"/>
    </source>
</evidence>
<comment type="caution">
    <text evidence="3">The sequence shown here is derived from an EMBL/GenBank/DDBJ whole genome shotgun (WGS) entry which is preliminary data.</text>
</comment>
<protein>
    <submittedName>
        <fullName evidence="3">ElaA protein</fullName>
    </submittedName>
</protein>
<evidence type="ECO:0000259" key="2">
    <source>
        <dbReference type="PROSITE" id="PS51186"/>
    </source>
</evidence>
<reference evidence="4" key="1">
    <citation type="journal article" date="2019" name="Int. J. Syst. Evol. Microbiol.">
        <title>The Global Catalogue of Microorganisms (GCM) 10K type strain sequencing project: providing services to taxonomists for standard genome sequencing and annotation.</title>
        <authorList>
            <consortium name="The Broad Institute Genomics Platform"/>
            <consortium name="The Broad Institute Genome Sequencing Center for Infectious Disease"/>
            <person name="Wu L."/>
            <person name="Ma J."/>
        </authorList>
    </citation>
    <scope>NUCLEOTIDE SEQUENCE [LARGE SCALE GENOMIC DNA]</scope>
    <source>
        <strain evidence="4">CGMCC 1.5362</strain>
    </source>
</reference>
<name>A0ABQ2FAG9_9MICO</name>
<feature type="region of interest" description="Disordered" evidence="1">
    <location>
        <begin position="22"/>
        <end position="41"/>
    </location>
</feature>
<gene>
    <name evidence="3" type="ORF">GCM10011509_27660</name>
</gene>
<dbReference type="InterPro" id="IPR016181">
    <property type="entry name" value="Acyl_CoA_acyltransferase"/>
</dbReference>
<proteinExistence type="predicted"/>